<proteinExistence type="predicted"/>
<gene>
    <name evidence="1" type="ORF">EG242_06390</name>
</gene>
<comment type="caution">
    <text evidence="1">The sequence shown here is derived from an EMBL/GenBank/DDBJ whole genome shotgun (WGS) entry which is preliminary data.</text>
</comment>
<dbReference type="RefSeq" id="WP_124899069.1">
    <property type="nucleotide sequence ID" value="NZ_RQTJ01000010.1"/>
</dbReference>
<name>A0A3P1B2R6_9FLAO</name>
<accession>A0A3P1B2R6</accession>
<protein>
    <submittedName>
        <fullName evidence="1">Uncharacterized protein</fullName>
    </submittedName>
</protein>
<sequence>MVYHKVFIILFAISIISCKKNDAIANEKLLVESISVNDSISVSFVKKDSIINDSVSLYFQLEKPLNNHADVFYDNLAFKFFLKYNETNDFDKLIIINDNKSFNYKKSFFIELQSLLELKDDFLDNKKRLDLENVFLNKEMSKAFFGVFEEITEKYRQIEKIVIDGYEIKDTKNVNKIFIVTYVMYFGDTGMRYKLFYSIESGKIIRYEYI</sequence>
<dbReference type="Proteomes" id="UP000268372">
    <property type="component" value="Unassembled WGS sequence"/>
</dbReference>
<organism evidence="1 2">
    <name type="scientific">Paenimyroides viscosum</name>
    <dbReference type="NCBI Taxonomy" id="2488729"/>
    <lineage>
        <taxon>Bacteria</taxon>
        <taxon>Pseudomonadati</taxon>
        <taxon>Bacteroidota</taxon>
        <taxon>Flavobacteriia</taxon>
        <taxon>Flavobacteriales</taxon>
        <taxon>Flavobacteriaceae</taxon>
        <taxon>Paenimyroides</taxon>
    </lineage>
</organism>
<keyword evidence="2" id="KW-1185">Reference proteome</keyword>
<dbReference type="AlphaFoldDB" id="A0A3P1B2R6"/>
<reference evidence="1 2" key="1">
    <citation type="submission" date="2018-11" db="EMBL/GenBank/DDBJ databases">
        <title>Flavobacterium sp. nov., YIM 102796 draft genome.</title>
        <authorList>
            <person name="Li G."/>
            <person name="Jiang Y."/>
        </authorList>
    </citation>
    <scope>NUCLEOTIDE SEQUENCE [LARGE SCALE GENOMIC DNA]</scope>
    <source>
        <strain evidence="1 2">YIM 102796</strain>
    </source>
</reference>
<dbReference type="PROSITE" id="PS51257">
    <property type="entry name" value="PROKAR_LIPOPROTEIN"/>
    <property type="match status" value="1"/>
</dbReference>
<evidence type="ECO:0000313" key="2">
    <source>
        <dbReference type="Proteomes" id="UP000268372"/>
    </source>
</evidence>
<dbReference type="EMBL" id="RQTJ01000010">
    <property type="protein sequence ID" value="RRA95245.1"/>
    <property type="molecule type" value="Genomic_DNA"/>
</dbReference>
<evidence type="ECO:0000313" key="1">
    <source>
        <dbReference type="EMBL" id="RRA95245.1"/>
    </source>
</evidence>